<dbReference type="InterPro" id="IPR013103">
    <property type="entry name" value="RVT_2"/>
</dbReference>
<dbReference type="EMBL" id="CM003610">
    <property type="protein sequence ID" value="KYP62209.1"/>
    <property type="molecule type" value="Genomic_DNA"/>
</dbReference>
<dbReference type="AlphaFoldDB" id="A0A151T579"/>
<dbReference type="Proteomes" id="UP000075243">
    <property type="component" value="Chromosome 8"/>
</dbReference>
<evidence type="ECO:0000313" key="3">
    <source>
        <dbReference type="Proteomes" id="UP000075243"/>
    </source>
</evidence>
<accession>A0A151T579</accession>
<sequence>EVYMRPPPSLDIPSSKLVYKLQKSLYGLRQASRQGNAKLTYALTNFGFNQSPADHSLFVGHTTDSFIELLVYVGDIVLNSNSLCMINQVKGYLDNQFHINDLGELKYFLGFEVA</sequence>
<keyword evidence="3" id="KW-1185">Reference proteome</keyword>
<gene>
    <name evidence="2" type="ORF">KK1_016734</name>
</gene>
<reference evidence="2 3" key="1">
    <citation type="journal article" date="2012" name="Nat. Biotechnol.">
        <title>Draft genome sequence of pigeonpea (Cajanus cajan), an orphan legume crop of resource-poor farmers.</title>
        <authorList>
            <person name="Varshney R.K."/>
            <person name="Chen W."/>
            <person name="Li Y."/>
            <person name="Bharti A.K."/>
            <person name="Saxena R.K."/>
            <person name="Schlueter J.A."/>
            <person name="Donoghue M.T."/>
            <person name="Azam S."/>
            <person name="Fan G."/>
            <person name="Whaley A.M."/>
            <person name="Farmer A.D."/>
            <person name="Sheridan J."/>
            <person name="Iwata A."/>
            <person name="Tuteja R."/>
            <person name="Penmetsa R.V."/>
            <person name="Wu W."/>
            <person name="Upadhyaya H.D."/>
            <person name="Yang S.P."/>
            <person name="Shah T."/>
            <person name="Saxena K.B."/>
            <person name="Michael T."/>
            <person name="McCombie W.R."/>
            <person name="Yang B."/>
            <person name="Zhang G."/>
            <person name="Yang H."/>
            <person name="Wang J."/>
            <person name="Spillane C."/>
            <person name="Cook D.R."/>
            <person name="May G.D."/>
            <person name="Xu X."/>
            <person name="Jackson S.A."/>
        </authorList>
    </citation>
    <scope>NUCLEOTIDE SEQUENCE [LARGE SCALE GENOMIC DNA]</scope>
    <source>
        <strain evidence="3">cv. Asha</strain>
    </source>
</reference>
<evidence type="ECO:0000313" key="2">
    <source>
        <dbReference type="EMBL" id="KYP62209.1"/>
    </source>
</evidence>
<name>A0A151T579_CAJCA</name>
<evidence type="ECO:0000259" key="1">
    <source>
        <dbReference type="Pfam" id="PF07727"/>
    </source>
</evidence>
<feature type="non-terminal residue" evidence="2">
    <location>
        <position position="1"/>
    </location>
</feature>
<proteinExistence type="predicted"/>
<dbReference type="STRING" id="3821.A0A151T579"/>
<organism evidence="2 3">
    <name type="scientific">Cajanus cajan</name>
    <name type="common">Pigeon pea</name>
    <name type="synonym">Cajanus indicus</name>
    <dbReference type="NCBI Taxonomy" id="3821"/>
    <lineage>
        <taxon>Eukaryota</taxon>
        <taxon>Viridiplantae</taxon>
        <taxon>Streptophyta</taxon>
        <taxon>Embryophyta</taxon>
        <taxon>Tracheophyta</taxon>
        <taxon>Spermatophyta</taxon>
        <taxon>Magnoliopsida</taxon>
        <taxon>eudicotyledons</taxon>
        <taxon>Gunneridae</taxon>
        <taxon>Pentapetalae</taxon>
        <taxon>rosids</taxon>
        <taxon>fabids</taxon>
        <taxon>Fabales</taxon>
        <taxon>Fabaceae</taxon>
        <taxon>Papilionoideae</taxon>
        <taxon>50 kb inversion clade</taxon>
        <taxon>NPAAA clade</taxon>
        <taxon>indigoferoid/millettioid clade</taxon>
        <taxon>Phaseoleae</taxon>
        <taxon>Cajanus</taxon>
    </lineage>
</organism>
<dbReference type="Pfam" id="PF07727">
    <property type="entry name" value="RVT_2"/>
    <property type="match status" value="1"/>
</dbReference>
<protein>
    <submittedName>
        <fullName evidence="2">Copia protein</fullName>
    </submittedName>
</protein>
<dbReference type="Gramene" id="C.cajan_16258.t">
    <property type="protein sequence ID" value="C.cajan_16258.t.cds1"/>
    <property type="gene ID" value="C.cajan_16258"/>
</dbReference>
<feature type="domain" description="Reverse transcriptase Ty1/copia-type" evidence="1">
    <location>
        <begin position="1"/>
        <end position="113"/>
    </location>
</feature>